<accession>A0A9P7GVX2</accession>
<comment type="caution">
    <text evidence="2">The sequence shown here is derived from an EMBL/GenBank/DDBJ whole genome shotgun (WGS) entry which is preliminary data.</text>
</comment>
<proteinExistence type="predicted"/>
<dbReference type="AlphaFoldDB" id="A0A9P7GVX2"/>
<reference evidence="2" key="2">
    <citation type="submission" date="2021-10" db="EMBL/GenBank/DDBJ databases">
        <title>Phylogenomics reveals ancestral predisposition of the termite-cultivated fungus Termitomyces towards a domesticated lifestyle.</title>
        <authorList>
            <person name="Auxier B."/>
            <person name="Grum-Grzhimaylo A."/>
            <person name="Cardenas M.E."/>
            <person name="Lodge J.D."/>
            <person name="Laessoe T."/>
            <person name="Pedersen O."/>
            <person name="Smith M.E."/>
            <person name="Kuyper T.W."/>
            <person name="Franco-Molano E.A."/>
            <person name="Baroni T.J."/>
            <person name="Aanen D.K."/>
        </authorList>
    </citation>
    <scope>NUCLEOTIDE SEQUENCE</scope>
    <source>
        <strain evidence="2">D49</strain>
    </source>
</reference>
<reference evidence="2" key="1">
    <citation type="submission" date="2021-02" db="EMBL/GenBank/DDBJ databases">
        <authorList>
            <person name="Nieuwenhuis M."/>
            <person name="Van De Peppel L.J.J."/>
        </authorList>
    </citation>
    <scope>NUCLEOTIDE SEQUENCE</scope>
    <source>
        <strain evidence="2">D49</strain>
    </source>
</reference>
<evidence type="ECO:0000313" key="2">
    <source>
        <dbReference type="EMBL" id="KAG5654370.1"/>
    </source>
</evidence>
<organism evidence="2 3">
    <name type="scientific">Sphagnurus paluster</name>
    <dbReference type="NCBI Taxonomy" id="117069"/>
    <lineage>
        <taxon>Eukaryota</taxon>
        <taxon>Fungi</taxon>
        <taxon>Dikarya</taxon>
        <taxon>Basidiomycota</taxon>
        <taxon>Agaricomycotina</taxon>
        <taxon>Agaricomycetes</taxon>
        <taxon>Agaricomycetidae</taxon>
        <taxon>Agaricales</taxon>
        <taxon>Tricholomatineae</taxon>
        <taxon>Lyophyllaceae</taxon>
        <taxon>Sphagnurus</taxon>
    </lineage>
</organism>
<protein>
    <submittedName>
        <fullName evidence="2">Uncharacterized protein</fullName>
    </submittedName>
</protein>
<keyword evidence="1" id="KW-0732">Signal</keyword>
<dbReference type="Proteomes" id="UP000717328">
    <property type="component" value="Unassembled WGS sequence"/>
</dbReference>
<feature type="signal peptide" evidence="1">
    <location>
        <begin position="1"/>
        <end position="22"/>
    </location>
</feature>
<sequence>MLFSKTSVFVALLAIFVSPADCTPVQETNARRMARGLPPRAPKFGRNLPGMREIRQATPVAAAKRATASSSPPVIYTGRIQARNEDGSALGVVRNSNSSWTIGGLNFLGSDQDLQVSITVPGSGGGQIDILATNPLFSQPYYVGAAGTTAINTLDLTSKNTISFTNVQQTPQFSTPVVSTFDHTLVVESSIWSINQQTKELTAQWINPDQSKPATTIAYNIRSAGAFDYIIVLKFNFEDLQNTLFFVGSITSYNENNNTLASAVVSLNTTVKLVQVSQLP</sequence>
<evidence type="ECO:0000256" key="1">
    <source>
        <dbReference type="SAM" id="SignalP"/>
    </source>
</evidence>
<dbReference type="EMBL" id="JABCKI010000010">
    <property type="protein sequence ID" value="KAG5654370.1"/>
    <property type="molecule type" value="Genomic_DNA"/>
</dbReference>
<feature type="chain" id="PRO_5040321407" evidence="1">
    <location>
        <begin position="23"/>
        <end position="280"/>
    </location>
</feature>
<evidence type="ECO:0000313" key="3">
    <source>
        <dbReference type="Proteomes" id="UP000717328"/>
    </source>
</evidence>
<keyword evidence="3" id="KW-1185">Reference proteome</keyword>
<dbReference type="OrthoDB" id="3167181at2759"/>
<gene>
    <name evidence="2" type="ORF">H0H81_003828</name>
</gene>
<name>A0A9P7GVX2_9AGAR</name>